<evidence type="ECO:0000256" key="1">
    <source>
        <dbReference type="ARBA" id="ARBA00005695"/>
    </source>
</evidence>
<feature type="domain" description="Solute-binding protein family 5" evidence="5">
    <location>
        <begin position="79"/>
        <end position="468"/>
    </location>
</feature>
<dbReference type="GO" id="GO:1904680">
    <property type="term" value="F:peptide transmembrane transporter activity"/>
    <property type="evidence" value="ECO:0007669"/>
    <property type="project" value="TreeGrafter"/>
</dbReference>
<proteinExistence type="inferred from homology"/>
<evidence type="ECO:0000256" key="4">
    <source>
        <dbReference type="SAM" id="SignalP"/>
    </source>
</evidence>
<dbReference type="SUPFAM" id="SSF53850">
    <property type="entry name" value="Periplasmic binding protein-like II"/>
    <property type="match status" value="1"/>
</dbReference>
<feature type="chain" id="PRO_5039719997" evidence="4">
    <location>
        <begin position="18"/>
        <end position="553"/>
    </location>
</feature>
<name>A0A558AR42_9STAP</name>
<dbReference type="InterPro" id="IPR030678">
    <property type="entry name" value="Peptide/Ni-bd"/>
</dbReference>
<dbReference type="GO" id="GO:0015833">
    <property type="term" value="P:peptide transport"/>
    <property type="evidence" value="ECO:0007669"/>
    <property type="project" value="TreeGrafter"/>
</dbReference>
<dbReference type="PROSITE" id="PS51257">
    <property type="entry name" value="PROKAR_LIPOPROTEIN"/>
    <property type="match status" value="1"/>
</dbReference>
<dbReference type="AlphaFoldDB" id="A0A558AR42"/>
<evidence type="ECO:0000259" key="5">
    <source>
        <dbReference type="Pfam" id="PF00496"/>
    </source>
</evidence>
<dbReference type="Proteomes" id="UP000315103">
    <property type="component" value="Unassembled WGS sequence"/>
</dbReference>
<dbReference type="GO" id="GO:0043190">
    <property type="term" value="C:ATP-binding cassette (ABC) transporter complex"/>
    <property type="evidence" value="ECO:0007669"/>
    <property type="project" value="InterPro"/>
</dbReference>
<comment type="similarity">
    <text evidence="1">Belongs to the bacterial solute-binding protein 5 family.</text>
</comment>
<organism evidence="6 7">
    <name type="scientific">Salinicoccus cyprini</name>
    <dbReference type="NCBI Taxonomy" id="2493691"/>
    <lineage>
        <taxon>Bacteria</taxon>
        <taxon>Bacillati</taxon>
        <taxon>Bacillota</taxon>
        <taxon>Bacilli</taxon>
        <taxon>Bacillales</taxon>
        <taxon>Staphylococcaceae</taxon>
        <taxon>Salinicoccus</taxon>
    </lineage>
</organism>
<evidence type="ECO:0000313" key="6">
    <source>
        <dbReference type="EMBL" id="TVT26706.1"/>
    </source>
</evidence>
<dbReference type="RefSeq" id="WP_145290507.1">
    <property type="nucleotide sequence ID" value="NZ_VMSJ01000006.1"/>
</dbReference>
<evidence type="ECO:0000313" key="7">
    <source>
        <dbReference type="Proteomes" id="UP000315103"/>
    </source>
</evidence>
<evidence type="ECO:0000256" key="3">
    <source>
        <dbReference type="ARBA" id="ARBA00022729"/>
    </source>
</evidence>
<keyword evidence="2" id="KW-0813">Transport</keyword>
<dbReference type="InterPro" id="IPR000914">
    <property type="entry name" value="SBP_5_dom"/>
</dbReference>
<accession>A0A558AR42</accession>
<dbReference type="EMBL" id="VMSJ01000006">
    <property type="protein sequence ID" value="TVT26706.1"/>
    <property type="molecule type" value="Genomic_DNA"/>
</dbReference>
<feature type="signal peptide" evidence="4">
    <location>
        <begin position="1"/>
        <end position="17"/>
    </location>
</feature>
<dbReference type="OrthoDB" id="9771733at2"/>
<dbReference type="PANTHER" id="PTHR30290:SF9">
    <property type="entry name" value="OLIGOPEPTIDE-BINDING PROTEIN APPA"/>
    <property type="match status" value="1"/>
</dbReference>
<dbReference type="Gene3D" id="3.90.76.10">
    <property type="entry name" value="Dipeptide-binding Protein, Domain 1"/>
    <property type="match status" value="1"/>
</dbReference>
<dbReference type="PANTHER" id="PTHR30290">
    <property type="entry name" value="PERIPLASMIC BINDING COMPONENT OF ABC TRANSPORTER"/>
    <property type="match status" value="1"/>
</dbReference>
<sequence length="553" mass="61917">MKKTAVTIMMLCILILAGCTDDSNVEPDAGNESQSGGDFILSTSSDLVSLDPHGSNDLPSDKVRNTIYEGLVTQNEDLEIEPLLATEWQQEDDVTWTFTLREDVTFHDGSPFNAEVVKANLDRVLDPGVASPRMNLFEMIESVEVVDEYEVEIVTSYPFAPLLHHLTHDGGGMISKEVIDEDYSNALEEAGVDMTVSELYSLRQSDAEGYEEVSSDISEYLHSVVEQNPAGTGYLQLEERNPGESTVLSRFDDYWGTPANLDTVTFKVVTETSSQVAELETGASHMISGFDASNIERIENNPETHMYTFHSISMEYVGFNTSKAPLDDRRVRQAITHVFDKEEVLEGIYNGTGRALDGPLQPEVLGYDESIEGLEYDVDRAKALMAEAGYEDGFEISIITNDTPERVDVAVYLQEALQQLNIEASVEQIEWGAYLERASTGEHDIFILGWPNTTGDPDQGLWPLYHSSMIGSQGNRFFFENDELDTLLEAGRQETDTEERGRIYQEVQQLLIEEAPSIFMRQAESTNAYRDEVEGLSIDRYNKPDFRNVTLEN</sequence>
<comment type="caution">
    <text evidence="6">The sequence shown here is derived from an EMBL/GenBank/DDBJ whole genome shotgun (WGS) entry which is preliminary data.</text>
</comment>
<gene>
    <name evidence="6" type="ORF">FO441_11905</name>
</gene>
<keyword evidence="3 4" id="KW-0732">Signal</keyword>
<dbReference type="GO" id="GO:0042597">
    <property type="term" value="C:periplasmic space"/>
    <property type="evidence" value="ECO:0007669"/>
    <property type="project" value="UniProtKB-ARBA"/>
</dbReference>
<evidence type="ECO:0000256" key="2">
    <source>
        <dbReference type="ARBA" id="ARBA00022448"/>
    </source>
</evidence>
<protein>
    <submittedName>
        <fullName evidence="6">Glutathione ABC transporter substrate-binding protein</fullName>
    </submittedName>
</protein>
<dbReference type="Gene3D" id="3.40.190.10">
    <property type="entry name" value="Periplasmic binding protein-like II"/>
    <property type="match status" value="1"/>
</dbReference>
<dbReference type="Gene3D" id="3.10.105.10">
    <property type="entry name" value="Dipeptide-binding Protein, Domain 3"/>
    <property type="match status" value="1"/>
</dbReference>
<dbReference type="InterPro" id="IPR039424">
    <property type="entry name" value="SBP_5"/>
</dbReference>
<dbReference type="PIRSF" id="PIRSF002741">
    <property type="entry name" value="MppA"/>
    <property type="match status" value="1"/>
</dbReference>
<keyword evidence="7" id="KW-1185">Reference proteome</keyword>
<dbReference type="CDD" id="cd08499">
    <property type="entry name" value="PBP2_Ylib_like"/>
    <property type="match status" value="1"/>
</dbReference>
<reference evidence="6 7" key="1">
    <citation type="submission" date="2019-07" db="EMBL/GenBank/DDBJ databases">
        <title>Salinicoccus cyprini sp. nov., isolated from gastro-intestinal tract of mirror carp, Cyprinus carpio var. specularis, collected from Gobind Sagar Reservoir, Himachal Pradesh, India.</title>
        <authorList>
            <person name="Talwar C."/>
            <person name="Singh A.K."/>
            <person name="Lal R."/>
            <person name="Negi R.K."/>
        </authorList>
    </citation>
    <scope>NUCLEOTIDE SEQUENCE [LARGE SCALE GENOMIC DNA]</scope>
    <source>
        <strain evidence="6 7">CT19</strain>
    </source>
</reference>
<dbReference type="Pfam" id="PF00496">
    <property type="entry name" value="SBP_bac_5"/>
    <property type="match status" value="1"/>
</dbReference>